<dbReference type="EMBL" id="VMTR01000082">
    <property type="protein sequence ID" value="TVT94430.1"/>
    <property type="molecule type" value="Genomic_DNA"/>
</dbReference>
<dbReference type="Proteomes" id="UP000320212">
    <property type="component" value="Unassembled WGS sequence"/>
</dbReference>
<feature type="modified residue" description="3-oxoalanine (Ser)" evidence="3">
    <location>
        <position position="56"/>
    </location>
</feature>
<dbReference type="PANTHER" id="PTHR42693">
    <property type="entry name" value="ARYLSULFATASE FAMILY MEMBER"/>
    <property type="match status" value="1"/>
</dbReference>
<evidence type="ECO:0000256" key="1">
    <source>
        <dbReference type="ARBA" id="ARBA00008779"/>
    </source>
</evidence>
<evidence type="ECO:0000313" key="5">
    <source>
        <dbReference type="EMBL" id="TVT94430.1"/>
    </source>
</evidence>
<protein>
    <submittedName>
        <fullName evidence="5">Sulfatase</fullName>
    </submittedName>
</protein>
<evidence type="ECO:0000313" key="6">
    <source>
        <dbReference type="Proteomes" id="UP000320212"/>
    </source>
</evidence>
<evidence type="ECO:0000256" key="2">
    <source>
        <dbReference type="ARBA" id="ARBA00022801"/>
    </source>
</evidence>
<dbReference type="SUPFAM" id="SSF53649">
    <property type="entry name" value="Alkaline phosphatase-like"/>
    <property type="match status" value="1"/>
</dbReference>
<dbReference type="InterPro" id="IPR017850">
    <property type="entry name" value="Alkaline_phosphatase_core_sf"/>
</dbReference>
<comment type="PTM">
    <text evidence="3">The conversion to 3-oxoalanine (also known as C-formylglycine, FGly), of a serine or cysteine residue in prokaryotes and of a cysteine residue in eukaryotes, is critical for catalytic activity.</text>
</comment>
<sequence>MGDSLPNIIWLTVDSIRADHTSVNNYSRDTTPNLERIAESSSSVSFNNCISEGIWSLPVGTSILTGTYPNYHNTVCEGDMVPDDLKTLPELFGEVGYETYGVSGNPWFSDATGMNRGFDHFEYISKSNLTAAGIMPFARFILGLKRHSAGYTLDTSAHFTDFIALEAVKEWVDTTSSSENPSFIYAHTEGAHTPYCPPMKNLKLFSDDVDMSPSEILDFSKYVGKNIHKLISEEVDFTKEEQDALGVAYDALIHYLDSRIGSVYDKIKKSDIKPTILVITSDHGDLLGENGLLSHKISLHSGITRVPMVIHGVDLDKKDSLVQHVDVVKEVARRAGVSHPQFQGKLIGDRDYSLTHRSEGYFNTTTEIISQYNADFDTSQFHTKDTNSLVKSGYKLVKSSDKEKLYDLPNEESECEDNDVRIQLRDELARAVSELSRDSQTDQRAEFGDQVKQQLSDLGYM</sequence>
<keyword evidence="2" id="KW-0378">Hydrolase</keyword>
<organism evidence="5 6">
    <name type="scientific">Haloferax volcanii</name>
    <name type="common">Halobacterium volcanii</name>
    <dbReference type="NCBI Taxonomy" id="2246"/>
    <lineage>
        <taxon>Archaea</taxon>
        <taxon>Methanobacteriati</taxon>
        <taxon>Methanobacteriota</taxon>
        <taxon>Stenosarchaea group</taxon>
        <taxon>Halobacteria</taxon>
        <taxon>Halobacteriales</taxon>
        <taxon>Haloferacaceae</taxon>
        <taxon>Haloferax</taxon>
    </lineage>
</organism>
<dbReference type="RefSeq" id="WP_144858905.1">
    <property type="nucleotide sequence ID" value="NZ_VMTR01000082.1"/>
</dbReference>
<evidence type="ECO:0000256" key="3">
    <source>
        <dbReference type="PIRSR" id="PIRSR600917-52"/>
    </source>
</evidence>
<name>A0A558G9J0_HALVO</name>
<evidence type="ECO:0000259" key="4">
    <source>
        <dbReference type="Pfam" id="PF00884"/>
    </source>
</evidence>
<dbReference type="Pfam" id="PF00884">
    <property type="entry name" value="Sulfatase"/>
    <property type="match status" value="1"/>
</dbReference>
<dbReference type="CDD" id="cd16148">
    <property type="entry name" value="sulfatase_like"/>
    <property type="match status" value="1"/>
</dbReference>
<proteinExistence type="inferred from homology"/>
<reference evidence="5 6" key="1">
    <citation type="submission" date="2019-07" db="EMBL/GenBank/DDBJ databases">
        <title>Draft genome sequence of Haloferax volcanii SS0101, isolated from salt farm in Samut Sakhon, Thailand.</title>
        <authorList>
            <person name="Wanthongcharoen S."/>
            <person name="Yamprayoonswat W."/>
            <person name="Ruangsuj P."/>
            <person name="Thongpramul N."/>
            <person name="Jumpathong W."/>
            <person name="Sittihan S."/>
            <person name="Kanjanavas P."/>
            <person name="Yasawong M."/>
        </authorList>
    </citation>
    <scope>NUCLEOTIDE SEQUENCE [LARGE SCALE GENOMIC DNA]</scope>
    <source>
        <strain evidence="5 6">SS0101</strain>
    </source>
</reference>
<dbReference type="AlphaFoldDB" id="A0A558G9J0"/>
<feature type="domain" description="Sulfatase N-terminal" evidence="4">
    <location>
        <begin position="6"/>
        <end position="337"/>
    </location>
</feature>
<gene>
    <name evidence="5" type="ORF">FQA18_11895</name>
</gene>
<comment type="similarity">
    <text evidence="1">Belongs to the sulfatase family.</text>
</comment>
<dbReference type="InterPro" id="IPR000917">
    <property type="entry name" value="Sulfatase_N"/>
</dbReference>
<dbReference type="PANTHER" id="PTHR42693:SF53">
    <property type="entry name" value="ENDO-4-O-SULFATASE"/>
    <property type="match status" value="1"/>
</dbReference>
<dbReference type="Gene3D" id="3.40.720.10">
    <property type="entry name" value="Alkaline Phosphatase, subunit A"/>
    <property type="match status" value="1"/>
</dbReference>
<dbReference type="InterPro" id="IPR050738">
    <property type="entry name" value="Sulfatase"/>
</dbReference>
<accession>A0A558G9J0</accession>
<dbReference type="GO" id="GO:0004065">
    <property type="term" value="F:arylsulfatase activity"/>
    <property type="evidence" value="ECO:0007669"/>
    <property type="project" value="TreeGrafter"/>
</dbReference>
<comment type="caution">
    <text evidence="5">The sequence shown here is derived from an EMBL/GenBank/DDBJ whole genome shotgun (WGS) entry which is preliminary data.</text>
</comment>